<keyword evidence="2" id="KW-1185">Reference proteome</keyword>
<dbReference type="EMBL" id="CP001686">
    <property type="protein sequence ID" value="ACV05642.1"/>
    <property type="molecule type" value="Genomic_DNA"/>
</dbReference>
<dbReference type="Proteomes" id="UP000006666">
    <property type="component" value="Chromosome"/>
</dbReference>
<dbReference type="AlphaFoldDB" id="C7NLA0"/>
<protein>
    <submittedName>
        <fullName evidence="1">Uncharacterized protein</fullName>
    </submittedName>
</protein>
<organism evidence="1 2">
    <name type="scientific">Kytococcus sedentarius (strain ATCC 14392 / DSM 20547 / JCM 11482 / CCUG 33030 / NBRC 15357 / NCTC 11040 / CCM 314 / 541)</name>
    <name type="common">Micrococcus sedentarius</name>
    <dbReference type="NCBI Taxonomy" id="478801"/>
    <lineage>
        <taxon>Bacteria</taxon>
        <taxon>Bacillati</taxon>
        <taxon>Actinomycetota</taxon>
        <taxon>Actinomycetes</taxon>
        <taxon>Micrococcales</taxon>
        <taxon>Kytococcaceae</taxon>
        <taxon>Kytococcus</taxon>
    </lineage>
</organism>
<accession>C7NLA0</accession>
<name>C7NLA0_KYTSD</name>
<proteinExistence type="predicted"/>
<evidence type="ECO:0000313" key="2">
    <source>
        <dbReference type="Proteomes" id="UP000006666"/>
    </source>
</evidence>
<reference evidence="1 2" key="1">
    <citation type="journal article" date="2009" name="Stand. Genomic Sci.">
        <title>Complete genome sequence of Kytococcus sedentarius type strain (541).</title>
        <authorList>
            <person name="Sims D."/>
            <person name="Brettin T."/>
            <person name="Detter J.C."/>
            <person name="Han C."/>
            <person name="Lapidus A."/>
            <person name="Copeland A."/>
            <person name="Glavina Del Rio T."/>
            <person name="Nolan M."/>
            <person name="Chen F."/>
            <person name="Lucas S."/>
            <person name="Tice H."/>
            <person name="Cheng J.F."/>
            <person name="Bruce D."/>
            <person name="Goodwin L."/>
            <person name="Pitluck S."/>
            <person name="Ovchinnikova G."/>
            <person name="Pati A."/>
            <person name="Ivanova N."/>
            <person name="Mavrommatis K."/>
            <person name="Chen A."/>
            <person name="Palaniappan K."/>
            <person name="D'haeseleer P."/>
            <person name="Chain P."/>
            <person name="Bristow J."/>
            <person name="Eisen J.A."/>
            <person name="Markowitz V."/>
            <person name="Hugenholtz P."/>
            <person name="Schneider S."/>
            <person name="Goker M."/>
            <person name="Pukall R."/>
            <person name="Kyrpides N.C."/>
            <person name="Klenk H.P."/>
        </authorList>
    </citation>
    <scope>NUCLEOTIDE SEQUENCE [LARGE SCALE GENOMIC DNA]</scope>
    <source>
        <strain evidence="2">ATCC 14392 / DSM 20547 / JCM 11482 / CCUG 33030 / NBRC 15357 / NCTC 11040 / CCM 314 / 541</strain>
    </source>
</reference>
<dbReference type="HOGENOM" id="CLU_751818_0_0_11"/>
<sequence>MWMVLTAAGLGLTAGCGSGVDGGQVEEFESWARDQPQVQSVDSVTFEEPDTLFGGTNPEVITTLHFSPETSDEQILSVAGAMAGALTEGGDPKYRVGEREGVTFRLQGDDLVDRRTLGLASDLEAAAPDAQPLDPDVDHVAMVTPSSVSAVVRDADMADLARSIAISGGAVGNDLTVTIQGQGGSSFTFQAGAGQDTASLAAIGAELAGQGIEVRTMQQTPDGHLSMEVGEMDRSQAVELDRAVRSWPAGAVVQGEVAASAVPGATDPVNLAFDTRLLPAGQMEGLLDAVGEVPDPWTVLSVGITEGRSAAYLAIPGDDREPSAEDIARVKEGGLALTRYVDSYFLNGTQEEGDAVPGEWVSPGPQNP</sequence>
<gene>
    <name evidence="1" type="ordered locus">Ksed_05750</name>
</gene>
<evidence type="ECO:0000313" key="1">
    <source>
        <dbReference type="EMBL" id="ACV05642.1"/>
    </source>
</evidence>
<dbReference type="KEGG" id="kse:Ksed_05750"/>